<proteinExistence type="predicted"/>
<evidence type="ECO:0000256" key="1">
    <source>
        <dbReference type="SAM" id="Phobius"/>
    </source>
</evidence>
<dbReference type="AlphaFoldDB" id="A0A8R7U2J4"/>
<name>A0A8R7U2J4_TRIUA</name>
<keyword evidence="1" id="KW-0812">Transmembrane</keyword>
<dbReference type="Proteomes" id="UP000015106">
    <property type="component" value="Chromosome 4"/>
</dbReference>
<reference evidence="3" key="1">
    <citation type="journal article" date="2013" name="Nature">
        <title>Draft genome of the wheat A-genome progenitor Triticum urartu.</title>
        <authorList>
            <person name="Ling H.Q."/>
            <person name="Zhao S."/>
            <person name="Liu D."/>
            <person name="Wang J."/>
            <person name="Sun H."/>
            <person name="Zhang C."/>
            <person name="Fan H."/>
            <person name="Li D."/>
            <person name="Dong L."/>
            <person name="Tao Y."/>
            <person name="Gao C."/>
            <person name="Wu H."/>
            <person name="Li Y."/>
            <person name="Cui Y."/>
            <person name="Guo X."/>
            <person name="Zheng S."/>
            <person name="Wang B."/>
            <person name="Yu K."/>
            <person name="Liang Q."/>
            <person name="Yang W."/>
            <person name="Lou X."/>
            <person name="Chen J."/>
            <person name="Feng M."/>
            <person name="Jian J."/>
            <person name="Zhang X."/>
            <person name="Luo G."/>
            <person name="Jiang Y."/>
            <person name="Liu J."/>
            <person name="Wang Z."/>
            <person name="Sha Y."/>
            <person name="Zhang B."/>
            <person name="Wu H."/>
            <person name="Tang D."/>
            <person name="Shen Q."/>
            <person name="Xue P."/>
            <person name="Zou S."/>
            <person name="Wang X."/>
            <person name="Liu X."/>
            <person name="Wang F."/>
            <person name="Yang Y."/>
            <person name="An X."/>
            <person name="Dong Z."/>
            <person name="Zhang K."/>
            <person name="Zhang X."/>
            <person name="Luo M.C."/>
            <person name="Dvorak J."/>
            <person name="Tong Y."/>
            <person name="Wang J."/>
            <person name="Yang H."/>
            <person name="Li Z."/>
            <person name="Wang D."/>
            <person name="Zhang A."/>
            <person name="Wang J."/>
        </authorList>
    </citation>
    <scope>NUCLEOTIDE SEQUENCE</scope>
    <source>
        <strain evidence="3">cv. G1812</strain>
    </source>
</reference>
<reference evidence="2" key="2">
    <citation type="submission" date="2018-03" db="EMBL/GenBank/DDBJ databases">
        <title>The Triticum urartu genome reveals the dynamic nature of wheat genome evolution.</title>
        <authorList>
            <person name="Ling H."/>
            <person name="Ma B."/>
            <person name="Shi X."/>
            <person name="Liu H."/>
            <person name="Dong L."/>
            <person name="Sun H."/>
            <person name="Cao Y."/>
            <person name="Gao Q."/>
            <person name="Zheng S."/>
            <person name="Li Y."/>
            <person name="Yu Y."/>
            <person name="Du H."/>
            <person name="Qi M."/>
            <person name="Li Y."/>
            <person name="Yu H."/>
            <person name="Cui Y."/>
            <person name="Wang N."/>
            <person name="Chen C."/>
            <person name="Wu H."/>
            <person name="Zhao Y."/>
            <person name="Zhang J."/>
            <person name="Li Y."/>
            <person name="Zhou W."/>
            <person name="Zhang B."/>
            <person name="Hu W."/>
            <person name="Eijk M."/>
            <person name="Tang J."/>
            <person name="Witsenboer H."/>
            <person name="Zhao S."/>
            <person name="Li Z."/>
            <person name="Zhang A."/>
            <person name="Wang D."/>
            <person name="Liang C."/>
        </authorList>
    </citation>
    <scope>NUCLEOTIDE SEQUENCE [LARGE SCALE GENOMIC DNA]</scope>
    <source>
        <strain evidence="2">cv. G1812</strain>
    </source>
</reference>
<reference evidence="2" key="3">
    <citation type="submission" date="2022-06" db="UniProtKB">
        <authorList>
            <consortium name="EnsemblPlants"/>
        </authorList>
    </citation>
    <scope>IDENTIFICATION</scope>
</reference>
<organism evidence="2 3">
    <name type="scientific">Triticum urartu</name>
    <name type="common">Red wild einkorn</name>
    <name type="synonym">Crithodium urartu</name>
    <dbReference type="NCBI Taxonomy" id="4572"/>
    <lineage>
        <taxon>Eukaryota</taxon>
        <taxon>Viridiplantae</taxon>
        <taxon>Streptophyta</taxon>
        <taxon>Embryophyta</taxon>
        <taxon>Tracheophyta</taxon>
        <taxon>Spermatophyta</taxon>
        <taxon>Magnoliopsida</taxon>
        <taxon>Liliopsida</taxon>
        <taxon>Poales</taxon>
        <taxon>Poaceae</taxon>
        <taxon>BOP clade</taxon>
        <taxon>Pooideae</taxon>
        <taxon>Triticodae</taxon>
        <taxon>Triticeae</taxon>
        <taxon>Triticinae</taxon>
        <taxon>Triticum</taxon>
    </lineage>
</organism>
<keyword evidence="3" id="KW-1185">Reference proteome</keyword>
<protein>
    <submittedName>
        <fullName evidence="2">Uncharacterized protein</fullName>
    </submittedName>
</protein>
<evidence type="ECO:0000313" key="2">
    <source>
        <dbReference type="EnsemblPlants" id="TuG1812G0400000317.01.T02"/>
    </source>
</evidence>
<dbReference type="EnsemblPlants" id="TuG1812G0400000317.01.T02">
    <property type="protein sequence ID" value="TuG1812G0400000317.01.T02"/>
    <property type="gene ID" value="TuG1812G0400000317.01"/>
</dbReference>
<feature type="transmembrane region" description="Helical" evidence="1">
    <location>
        <begin position="54"/>
        <end position="75"/>
    </location>
</feature>
<accession>A0A8R7U2J4</accession>
<keyword evidence="1" id="KW-0472">Membrane</keyword>
<keyword evidence="1" id="KW-1133">Transmembrane helix</keyword>
<dbReference type="Gramene" id="TuG1812G0400000317.01.T02">
    <property type="protein sequence ID" value="TuG1812G0400000317.01.T02"/>
    <property type="gene ID" value="TuG1812G0400000317.01"/>
</dbReference>
<evidence type="ECO:0000313" key="3">
    <source>
        <dbReference type="Proteomes" id="UP000015106"/>
    </source>
</evidence>
<sequence>MCDVISIHSSNQLEGIFTAGSKLSKLCDSVFYCDMLWLPFDDHSDAEALTIERTIFLCSVILYRNLMMMIALVVIRGARMLEEAFMIPVFSVS</sequence>